<name>A0ABS1DE22_9PROT</name>
<comment type="similarity">
    <text evidence="1">Belongs to the AHA1 family.</text>
</comment>
<sequence>MTDHEDSLVRCVSVPAPPDAAWRTFVDRFADWWPRAYSFSQDALETIGIEAVPGGRCFERDRDGRVLAWGTVVTAEAPHRLVFLWQITADRRIEPDTARASEVAVRFEAAGSGTQIILTHRAFSRHGGDGRADRDGMASDQGWTYGLRCFADAAGGPGGGGARSRA</sequence>
<reference evidence="3 4" key="1">
    <citation type="journal article" date="2020" name="Microorganisms">
        <title>Osmotic Adaptation and Compatible Solute Biosynthesis of Phototrophic Bacteria as Revealed from Genome Analyses.</title>
        <authorList>
            <person name="Imhoff J.F."/>
            <person name="Rahn T."/>
            <person name="Kunzel S."/>
            <person name="Keller A."/>
            <person name="Neulinger S.C."/>
        </authorList>
    </citation>
    <scope>NUCLEOTIDE SEQUENCE [LARGE SCALE GENOMIC DNA]</scope>
    <source>
        <strain evidence="3 4">DSM 9895</strain>
    </source>
</reference>
<dbReference type="Gene3D" id="3.30.530.20">
    <property type="match status" value="1"/>
</dbReference>
<evidence type="ECO:0000259" key="2">
    <source>
        <dbReference type="Pfam" id="PF08327"/>
    </source>
</evidence>
<evidence type="ECO:0000313" key="4">
    <source>
        <dbReference type="Proteomes" id="UP001296873"/>
    </source>
</evidence>
<evidence type="ECO:0000256" key="1">
    <source>
        <dbReference type="ARBA" id="ARBA00006817"/>
    </source>
</evidence>
<dbReference type="SUPFAM" id="SSF55961">
    <property type="entry name" value="Bet v1-like"/>
    <property type="match status" value="1"/>
</dbReference>
<accession>A0ABS1DE22</accession>
<dbReference type="Pfam" id="PF08327">
    <property type="entry name" value="AHSA1"/>
    <property type="match status" value="1"/>
</dbReference>
<dbReference type="CDD" id="cd08891">
    <property type="entry name" value="SRPBCC_CalC"/>
    <property type="match status" value="1"/>
</dbReference>
<comment type="caution">
    <text evidence="3">The sequence shown here is derived from an EMBL/GenBank/DDBJ whole genome shotgun (WGS) entry which is preliminary data.</text>
</comment>
<keyword evidence="4" id="KW-1185">Reference proteome</keyword>
<dbReference type="InterPro" id="IPR023393">
    <property type="entry name" value="START-like_dom_sf"/>
</dbReference>
<dbReference type="Proteomes" id="UP001296873">
    <property type="component" value="Unassembled WGS sequence"/>
</dbReference>
<proteinExistence type="inferred from homology"/>
<dbReference type="InterPro" id="IPR013538">
    <property type="entry name" value="ASHA1/2-like_C"/>
</dbReference>
<evidence type="ECO:0000313" key="3">
    <source>
        <dbReference type="EMBL" id="MBK1668134.1"/>
    </source>
</evidence>
<feature type="domain" description="Activator of Hsp90 ATPase homologue 1/2-like C-terminal" evidence="2">
    <location>
        <begin position="16"/>
        <end position="148"/>
    </location>
</feature>
<dbReference type="EMBL" id="NRRL01000017">
    <property type="protein sequence ID" value="MBK1668134.1"/>
    <property type="molecule type" value="Genomic_DNA"/>
</dbReference>
<gene>
    <name evidence="3" type="ORF">CKO28_08805</name>
</gene>
<dbReference type="RefSeq" id="WP_200340304.1">
    <property type="nucleotide sequence ID" value="NZ_NRRL01000017.1"/>
</dbReference>
<protein>
    <recommendedName>
        <fullName evidence="2">Activator of Hsp90 ATPase homologue 1/2-like C-terminal domain-containing protein</fullName>
    </recommendedName>
</protein>
<organism evidence="3 4">
    <name type="scientific">Rhodovibrio sodomensis</name>
    <dbReference type="NCBI Taxonomy" id="1088"/>
    <lineage>
        <taxon>Bacteria</taxon>
        <taxon>Pseudomonadati</taxon>
        <taxon>Pseudomonadota</taxon>
        <taxon>Alphaproteobacteria</taxon>
        <taxon>Rhodospirillales</taxon>
        <taxon>Rhodovibrionaceae</taxon>
        <taxon>Rhodovibrio</taxon>
    </lineage>
</organism>